<accession>A0A450SRY1</accession>
<feature type="domain" description="Gfo/Idh/MocA-like oxidoreductase C-terminal" evidence="2">
    <location>
        <begin position="144"/>
        <end position="347"/>
    </location>
</feature>
<dbReference type="InterPro" id="IPR052515">
    <property type="entry name" value="Gfo/Idh/MocA_Oxidoreductase"/>
</dbReference>
<proteinExistence type="predicted"/>
<dbReference type="Gene3D" id="3.40.50.720">
    <property type="entry name" value="NAD(P)-binding Rossmann-like Domain"/>
    <property type="match status" value="1"/>
</dbReference>
<dbReference type="EMBL" id="CAADFA010000181">
    <property type="protein sequence ID" value="VFJ56631.1"/>
    <property type="molecule type" value="Genomic_DNA"/>
</dbReference>
<evidence type="ECO:0000313" key="3">
    <source>
        <dbReference type="EMBL" id="VFJ56618.1"/>
    </source>
</evidence>
<evidence type="ECO:0000313" key="4">
    <source>
        <dbReference type="EMBL" id="VFJ56631.1"/>
    </source>
</evidence>
<feature type="domain" description="Gfo/Idh/MocA-like oxidoreductase N-terminal" evidence="1">
    <location>
        <begin position="12"/>
        <end position="129"/>
    </location>
</feature>
<dbReference type="SUPFAM" id="SSF55347">
    <property type="entry name" value="Glyceraldehyde-3-phosphate dehydrogenase-like, C-terminal domain"/>
    <property type="match status" value="1"/>
</dbReference>
<dbReference type="GO" id="GO:0000166">
    <property type="term" value="F:nucleotide binding"/>
    <property type="evidence" value="ECO:0007669"/>
    <property type="project" value="InterPro"/>
</dbReference>
<organism evidence="3">
    <name type="scientific">Candidatus Kentrum sp. FM</name>
    <dbReference type="NCBI Taxonomy" id="2126340"/>
    <lineage>
        <taxon>Bacteria</taxon>
        <taxon>Pseudomonadati</taxon>
        <taxon>Pseudomonadota</taxon>
        <taxon>Gammaproteobacteria</taxon>
        <taxon>Candidatus Kentrum</taxon>
    </lineage>
</organism>
<dbReference type="AlphaFoldDB" id="A0A450SRY1"/>
<dbReference type="PANTHER" id="PTHR43249">
    <property type="entry name" value="UDP-N-ACETYL-2-AMINO-2-DEOXY-D-GLUCURONATE OXIDASE"/>
    <property type="match status" value="1"/>
</dbReference>
<dbReference type="InterPro" id="IPR004104">
    <property type="entry name" value="Gfo/Idh/MocA-like_OxRdtase_C"/>
</dbReference>
<dbReference type="EMBL" id="CAADFL010000171">
    <property type="protein sequence ID" value="VFK11187.1"/>
    <property type="molecule type" value="Genomic_DNA"/>
</dbReference>
<dbReference type="SUPFAM" id="SSF51735">
    <property type="entry name" value="NAD(P)-binding Rossmann-fold domains"/>
    <property type="match status" value="1"/>
</dbReference>
<dbReference type="InterPro" id="IPR000683">
    <property type="entry name" value="Gfo/Idh/MocA-like_OxRdtase_N"/>
</dbReference>
<dbReference type="Pfam" id="PF02894">
    <property type="entry name" value="GFO_IDH_MocA_C"/>
    <property type="match status" value="1"/>
</dbReference>
<dbReference type="PANTHER" id="PTHR43249:SF1">
    <property type="entry name" value="D-GLUCOSIDE 3-DEHYDROGENASE"/>
    <property type="match status" value="1"/>
</dbReference>
<gene>
    <name evidence="3" type="ORF">BECKFM1743A_GA0114220_101722</name>
    <name evidence="5" type="ORF">BECKFM1743B_GA0114221_101712</name>
    <name evidence="4" type="ORF">BECKFM1743C_GA0114222_101812</name>
</gene>
<dbReference type="InterPro" id="IPR036291">
    <property type="entry name" value="NAD(P)-bd_dom_sf"/>
</dbReference>
<sequence length="351" mass="39106">MMPFKTITERKIRIAVVGCGHISRNHFASIDAHPDHLELAAVCDADARILEEISQKYRVPGYQTMEEMLKAESVDVAALCTPSGLHPEQAALAAEFGVDVVTEKPMATRWEDGLRMVETCEQAGVQLFVVKQLRYKHTLGLLRRALSEKRFGRLHLVHLNVFWTRPQAYYDQAKWRGTRELDGGAFLNQASHHVDLLNWLIGPIHSVQAMMSTYRQIETEDTGVLNIRWRDGTLGALSMTMCTYPKNLETSITILGETGTVRIGGAAMDDIQAWAFSKPADYDRDVGKAADQAVLARESGHTRYYRNVIDVLRGNGKPEVDGRAGLESLELLAAAYLSAREGKSVSLPLEQ</sequence>
<dbReference type="EMBL" id="CAADEZ010000172">
    <property type="protein sequence ID" value="VFJ56618.1"/>
    <property type="molecule type" value="Genomic_DNA"/>
</dbReference>
<protein>
    <submittedName>
        <fullName evidence="3">UDP-N-acetyl-2-amino-2-deoxyglucuronate dehydrogenase</fullName>
    </submittedName>
</protein>
<dbReference type="Gene3D" id="3.30.360.10">
    <property type="entry name" value="Dihydrodipicolinate Reductase, domain 2"/>
    <property type="match status" value="1"/>
</dbReference>
<name>A0A450SRY1_9GAMM</name>
<evidence type="ECO:0000313" key="5">
    <source>
        <dbReference type="EMBL" id="VFK11187.1"/>
    </source>
</evidence>
<evidence type="ECO:0000259" key="2">
    <source>
        <dbReference type="Pfam" id="PF02894"/>
    </source>
</evidence>
<evidence type="ECO:0000259" key="1">
    <source>
        <dbReference type="Pfam" id="PF01408"/>
    </source>
</evidence>
<dbReference type="Pfam" id="PF01408">
    <property type="entry name" value="GFO_IDH_MocA"/>
    <property type="match status" value="1"/>
</dbReference>
<reference evidence="3" key="1">
    <citation type="submission" date="2019-02" db="EMBL/GenBank/DDBJ databases">
        <authorList>
            <person name="Gruber-Vodicka R. H."/>
            <person name="Seah K. B. B."/>
        </authorList>
    </citation>
    <scope>NUCLEOTIDE SEQUENCE</scope>
    <source>
        <strain evidence="3">BECK_BZ163</strain>
        <strain evidence="5">BECK_BZ164</strain>
        <strain evidence="4">BECK_BZ165</strain>
    </source>
</reference>